<sequence>MEIRSQLGECVRILKADCVYLLYLSFLYLFPISFSSLAYPTRQNLLKGMADHPFPNKFQSEALLALTFSSLTFIFSFSGFIHYSLGLWSITYTVYYCRPCSAALFISAFFSFFPLLGLVLSSIPNMVTLFNLVHLGQNVITGIKVDVVYIVLLLGCVHLHLEWNLTPSIVVIEARGLVESMRKSSSLMKGNKMLGLMMLLIFGTFALVLGLFSGWILQLQLSLTTGYLSWRMLTSEFVLQIVILSLLFVVLLLFNIVSNVVLYVYCVKAQQQQRKDGEKLAE</sequence>
<reference evidence="2 3" key="1">
    <citation type="journal article" date="2018" name="Nat. Genet.">
        <title>The Rosa genome provides new insights in the design of modern roses.</title>
        <authorList>
            <person name="Bendahmane M."/>
        </authorList>
    </citation>
    <scope>NUCLEOTIDE SEQUENCE [LARGE SCALE GENOMIC DNA]</scope>
    <source>
        <strain evidence="3">cv. Old Blush</strain>
    </source>
</reference>
<protein>
    <recommendedName>
        <fullName evidence="4">Transmembrane protein</fullName>
    </recommendedName>
</protein>
<feature type="transmembrane region" description="Helical" evidence="1">
    <location>
        <begin position="147"/>
        <end position="172"/>
    </location>
</feature>
<dbReference type="Gramene" id="PRQ37901">
    <property type="protein sequence ID" value="PRQ37901"/>
    <property type="gene ID" value="RchiOBHm_Chr4g0407791"/>
</dbReference>
<dbReference type="AlphaFoldDB" id="A0A2P6QUP1"/>
<dbReference type="Proteomes" id="UP000238479">
    <property type="component" value="Chromosome 4"/>
</dbReference>
<gene>
    <name evidence="2" type="ORF">RchiOBHm_Chr4g0407791</name>
</gene>
<keyword evidence="1" id="KW-0812">Transmembrane</keyword>
<comment type="caution">
    <text evidence="2">The sequence shown here is derived from an EMBL/GenBank/DDBJ whole genome shotgun (WGS) entry which is preliminary data.</text>
</comment>
<keyword evidence="3" id="KW-1185">Reference proteome</keyword>
<proteinExistence type="predicted"/>
<dbReference type="EMBL" id="PDCK01000042">
    <property type="protein sequence ID" value="PRQ37901.1"/>
    <property type="molecule type" value="Genomic_DNA"/>
</dbReference>
<keyword evidence="1" id="KW-0472">Membrane</keyword>
<keyword evidence="1" id="KW-1133">Transmembrane helix</keyword>
<evidence type="ECO:0000313" key="2">
    <source>
        <dbReference type="EMBL" id="PRQ37901.1"/>
    </source>
</evidence>
<dbReference type="PANTHER" id="PTHR33133">
    <property type="entry name" value="OS08G0107100 PROTEIN-RELATED"/>
    <property type="match status" value="1"/>
</dbReference>
<organism evidence="2 3">
    <name type="scientific">Rosa chinensis</name>
    <name type="common">China rose</name>
    <dbReference type="NCBI Taxonomy" id="74649"/>
    <lineage>
        <taxon>Eukaryota</taxon>
        <taxon>Viridiplantae</taxon>
        <taxon>Streptophyta</taxon>
        <taxon>Embryophyta</taxon>
        <taxon>Tracheophyta</taxon>
        <taxon>Spermatophyta</taxon>
        <taxon>Magnoliopsida</taxon>
        <taxon>eudicotyledons</taxon>
        <taxon>Gunneridae</taxon>
        <taxon>Pentapetalae</taxon>
        <taxon>rosids</taxon>
        <taxon>fabids</taxon>
        <taxon>Rosales</taxon>
        <taxon>Rosaceae</taxon>
        <taxon>Rosoideae</taxon>
        <taxon>Rosoideae incertae sedis</taxon>
        <taxon>Rosa</taxon>
    </lineage>
</organism>
<evidence type="ECO:0000256" key="1">
    <source>
        <dbReference type="SAM" id="Phobius"/>
    </source>
</evidence>
<accession>A0A2P6QUP1</accession>
<feature type="transmembrane region" description="Helical" evidence="1">
    <location>
        <begin position="102"/>
        <end position="127"/>
    </location>
</feature>
<feature type="transmembrane region" description="Helical" evidence="1">
    <location>
        <begin position="237"/>
        <end position="265"/>
    </location>
</feature>
<evidence type="ECO:0008006" key="4">
    <source>
        <dbReference type="Google" id="ProtNLM"/>
    </source>
</evidence>
<feature type="transmembrane region" description="Helical" evidence="1">
    <location>
        <begin position="62"/>
        <end position="90"/>
    </location>
</feature>
<evidence type="ECO:0000313" key="3">
    <source>
        <dbReference type="Proteomes" id="UP000238479"/>
    </source>
</evidence>
<feature type="transmembrane region" description="Helical" evidence="1">
    <location>
        <begin position="193"/>
        <end position="217"/>
    </location>
</feature>
<name>A0A2P6QUP1_ROSCH</name>
<dbReference type="PANTHER" id="PTHR33133:SF7">
    <property type="entry name" value="F26K24.10 PROTEIN-RELATED"/>
    <property type="match status" value="1"/>
</dbReference>
<feature type="transmembrane region" description="Helical" evidence="1">
    <location>
        <begin position="20"/>
        <end position="39"/>
    </location>
</feature>